<accession>A0AAX6GH11</accession>
<organism evidence="10 11">
    <name type="scientific">Iris pallida</name>
    <name type="common">Sweet iris</name>
    <dbReference type="NCBI Taxonomy" id="29817"/>
    <lineage>
        <taxon>Eukaryota</taxon>
        <taxon>Viridiplantae</taxon>
        <taxon>Streptophyta</taxon>
        <taxon>Embryophyta</taxon>
        <taxon>Tracheophyta</taxon>
        <taxon>Spermatophyta</taxon>
        <taxon>Magnoliopsida</taxon>
        <taxon>Liliopsida</taxon>
        <taxon>Asparagales</taxon>
        <taxon>Iridaceae</taxon>
        <taxon>Iridoideae</taxon>
        <taxon>Irideae</taxon>
        <taxon>Iris</taxon>
    </lineage>
</organism>
<evidence type="ECO:0000256" key="3">
    <source>
        <dbReference type="ARBA" id="ARBA00023235"/>
    </source>
</evidence>
<dbReference type="PANTHER" id="PTHR28039:SF8">
    <property type="entry name" value="CHALCONE--FLAVANONE ISOMERASE 1-RELATED"/>
    <property type="match status" value="1"/>
</dbReference>
<evidence type="ECO:0000313" key="11">
    <source>
        <dbReference type="Proteomes" id="UP001140949"/>
    </source>
</evidence>
<dbReference type="Gene3D" id="1.10.890.20">
    <property type="match status" value="1"/>
</dbReference>
<reference evidence="10" key="1">
    <citation type="journal article" date="2023" name="GigaByte">
        <title>Genome assembly of the bearded iris, Iris pallida Lam.</title>
        <authorList>
            <person name="Bruccoleri R.E."/>
            <person name="Oakeley E.J."/>
            <person name="Faust A.M.E."/>
            <person name="Altorfer M."/>
            <person name="Dessus-Babus S."/>
            <person name="Burckhardt D."/>
            <person name="Oertli M."/>
            <person name="Naumann U."/>
            <person name="Petersen F."/>
            <person name="Wong J."/>
        </authorList>
    </citation>
    <scope>NUCLEOTIDE SEQUENCE</scope>
    <source>
        <strain evidence="10">GSM-AAB239-AS_SAM_17_03QT</strain>
    </source>
</reference>
<feature type="domain" description="Chalcone isomerase" evidence="9">
    <location>
        <begin position="18"/>
        <end position="223"/>
    </location>
</feature>
<comment type="pathway">
    <text evidence="1">Secondary metabolite biosynthesis; flavonoid biosynthesis.</text>
</comment>
<comment type="catalytic activity">
    <reaction evidence="6">
        <text>a chalcone = a flavanone.</text>
        <dbReference type="EC" id="5.5.1.6"/>
    </reaction>
</comment>
<dbReference type="InterPro" id="IPR016088">
    <property type="entry name" value="Chalcone_isomerase_3-sand"/>
</dbReference>
<comment type="function">
    <text evidence="5">Catalyzes the intramolecular cyclization of bicyclic chalcones into tricyclic (S)-flavanones. Responsible for the isomerization of 4,2',4',6'-tetrahydroxychalcone (also termed chalcone) into naringenin.</text>
</comment>
<evidence type="ECO:0000256" key="1">
    <source>
        <dbReference type="ARBA" id="ARBA00004966"/>
    </source>
</evidence>
<dbReference type="InterPro" id="IPR036298">
    <property type="entry name" value="Chalcone_isomerase_sf"/>
</dbReference>
<dbReference type="Proteomes" id="UP001140949">
    <property type="component" value="Unassembled WGS sequence"/>
</dbReference>
<dbReference type="InterPro" id="IPR016089">
    <property type="entry name" value="Chalcone_isomerase_bundle_sf"/>
</dbReference>
<keyword evidence="8" id="KW-0732">Signal</keyword>
<reference evidence="10" key="2">
    <citation type="submission" date="2023-04" db="EMBL/GenBank/DDBJ databases">
        <authorList>
            <person name="Bruccoleri R.E."/>
            <person name="Oakeley E.J."/>
            <person name="Faust A.-M."/>
            <person name="Dessus-Babus S."/>
            <person name="Altorfer M."/>
            <person name="Burckhardt D."/>
            <person name="Oertli M."/>
            <person name="Naumann U."/>
            <person name="Petersen F."/>
            <person name="Wong J."/>
        </authorList>
    </citation>
    <scope>NUCLEOTIDE SEQUENCE</scope>
    <source>
        <strain evidence="10">GSM-AAB239-AS_SAM_17_03QT</strain>
        <tissue evidence="10">Leaf</tissue>
    </source>
</reference>
<proteinExistence type="inferred from homology"/>
<comment type="similarity">
    <text evidence="2 7">Belongs to the chalcone isomerase family.</text>
</comment>
<evidence type="ECO:0000256" key="5">
    <source>
        <dbReference type="ARBA" id="ARBA00025429"/>
    </source>
</evidence>
<comment type="caution">
    <text evidence="10">The sequence shown here is derived from an EMBL/GenBank/DDBJ whole genome shotgun (WGS) entry which is preliminary data.</text>
</comment>
<dbReference type="EMBL" id="JANAVB010019798">
    <property type="protein sequence ID" value="KAJ6827994.1"/>
    <property type="molecule type" value="Genomic_DNA"/>
</dbReference>
<evidence type="ECO:0000313" key="10">
    <source>
        <dbReference type="EMBL" id="KAJ6827994.1"/>
    </source>
</evidence>
<dbReference type="AlphaFoldDB" id="A0AAX6GH11"/>
<name>A0AAX6GH11_IRIPA</name>
<dbReference type="InterPro" id="IPR044164">
    <property type="entry name" value="CFI"/>
</dbReference>
<feature type="signal peptide" evidence="8">
    <location>
        <begin position="1"/>
        <end position="17"/>
    </location>
</feature>
<sequence>MSAQYMSALVLTKLVIAGFLFPATITSPGSSNTTLFLGGAGRRGLEMGGKFVTFTAIGVYLEEAAVPSLAHKWKRKTADQLLASNHFFRDIYKGRFEKLTKVTMVLPLTGEQYSDKLTENCIAYWKGMGTYNKAKQAAIDRLKEVLKPKTFSHGDSIVFAHSTNGSLAIGFLNKNNDSVPADSGGAAVIKSRALSEAVLESIIGKNGVSPAAKKSLAMRISALLM</sequence>
<evidence type="ECO:0000256" key="4">
    <source>
        <dbReference type="ARBA" id="ARBA00023241"/>
    </source>
</evidence>
<protein>
    <recommendedName>
        <fullName evidence="7">Chalcone-flavonone isomerase family protein</fullName>
    </recommendedName>
</protein>
<evidence type="ECO:0000256" key="2">
    <source>
        <dbReference type="ARBA" id="ARBA00007166"/>
    </source>
</evidence>
<feature type="chain" id="PRO_5043657508" description="Chalcone-flavonone isomerase family protein" evidence="8">
    <location>
        <begin position="18"/>
        <end position="225"/>
    </location>
</feature>
<gene>
    <name evidence="10" type="ORF">M6B38_364490</name>
</gene>
<dbReference type="Gene3D" id="3.50.70.10">
    <property type="match status" value="1"/>
</dbReference>
<dbReference type="GO" id="GO:0045430">
    <property type="term" value="F:chalcone isomerase activity"/>
    <property type="evidence" value="ECO:0007669"/>
    <property type="project" value="UniProtKB-EC"/>
</dbReference>
<dbReference type="InterPro" id="IPR016087">
    <property type="entry name" value="Chalcone_isomerase"/>
</dbReference>
<evidence type="ECO:0000256" key="6">
    <source>
        <dbReference type="ARBA" id="ARBA00034056"/>
    </source>
</evidence>
<dbReference type="Pfam" id="PF02431">
    <property type="entry name" value="Chalcone"/>
    <property type="match status" value="1"/>
</dbReference>
<keyword evidence="11" id="KW-1185">Reference proteome</keyword>
<evidence type="ECO:0000256" key="7">
    <source>
        <dbReference type="RuleBase" id="RU361158"/>
    </source>
</evidence>
<dbReference type="GO" id="GO:0009813">
    <property type="term" value="P:flavonoid biosynthetic process"/>
    <property type="evidence" value="ECO:0007669"/>
    <property type="project" value="UniProtKB-KW"/>
</dbReference>
<keyword evidence="4" id="KW-0284">Flavonoid biosynthesis</keyword>
<dbReference type="SUPFAM" id="SSF54626">
    <property type="entry name" value="Chalcone isomerase"/>
    <property type="match status" value="1"/>
</dbReference>
<evidence type="ECO:0000256" key="8">
    <source>
        <dbReference type="SAM" id="SignalP"/>
    </source>
</evidence>
<dbReference type="PANTHER" id="PTHR28039">
    <property type="entry name" value="CHALCONE--FLAVONONE ISOMERASE 1-RELATED"/>
    <property type="match status" value="1"/>
</dbReference>
<keyword evidence="3 10" id="KW-0413">Isomerase</keyword>
<evidence type="ECO:0000259" key="9">
    <source>
        <dbReference type="Pfam" id="PF02431"/>
    </source>
</evidence>